<dbReference type="InterPro" id="IPR003347">
    <property type="entry name" value="JmjC_dom"/>
</dbReference>
<dbReference type="SUPFAM" id="SSF51197">
    <property type="entry name" value="Clavaminate synthase-like"/>
    <property type="match status" value="1"/>
</dbReference>
<dbReference type="AlphaFoldDB" id="A0A1Y1IH25"/>
<dbReference type="SMART" id="SM00558">
    <property type="entry name" value="JmjC"/>
    <property type="match status" value="1"/>
</dbReference>
<sequence>MRQVHRLPAHCSASELSAALHSGEPFVISLQQEDVPDQELAALKQRLAGKTVHGWQGDKSIELSIDDVVDLWLEDRLPCNIVDSYVKGVFSVPDFLAETNLLSKHPDTEERTVSLYLSSSNAYTPFHVDAYGFAGWAFLFRGSKRWEFVHPQHYTEFHDAALGGPRDTPGNELPAEVELWRTTAGERDVVYIPPGWLHRVWTDQPSFGFGGACAMPWEVEQVLQHWRQEKELGIALEKDLDEIFRTISAVTISKRTAP</sequence>
<dbReference type="EMBL" id="DF237343">
    <property type="protein sequence ID" value="GAQ88017.1"/>
    <property type="molecule type" value="Genomic_DNA"/>
</dbReference>
<evidence type="ECO:0000313" key="3">
    <source>
        <dbReference type="Proteomes" id="UP000054558"/>
    </source>
</evidence>
<proteinExistence type="predicted"/>
<protein>
    <recommendedName>
        <fullName evidence="1">JmjC domain-containing protein</fullName>
    </recommendedName>
</protein>
<evidence type="ECO:0000313" key="2">
    <source>
        <dbReference type="EMBL" id="GAQ88017.1"/>
    </source>
</evidence>
<evidence type="ECO:0000259" key="1">
    <source>
        <dbReference type="PROSITE" id="PS51184"/>
    </source>
</evidence>
<organism evidence="2 3">
    <name type="scientific">Klebsormidium nitens</name>
    <name type="common">Green alga</name>
    <name type="synonym">Ulothrix nitens</name>
    <dbReference type="NCBI Taxonomy" id="105231"/>
    <lineage>
        <taxon>Eukaryota</taxon>
        <taxon>Viridiplantae</taxon>
        <taxon>Streptophyta</taxon>
        <taxon>Klebsormidiophyceae</taxon>
        <taxon>Klebsormidiales</taxon>
        <taxon>Klebsormidiaceae</taxon>
        <taxon>Klebsormidium</taxon>
    </lineage>
</organism>
<dbReference type="Gene3D" id="2.60.120.650">
    <property type="entry name" value="Cupin"/>
    <property type="match status" value="1"/>
</dbReference>
<dbReference type="Proteomes" id="UP000054558">
    <property type="component" value="Unassembled WGS sequence"/>
</dbReference>
<keyword evidence="3" id="KW-1185">Reference proteome</keyword>
<dbReference type="PROSITE" id="PS51184">
    <property type="entry name" value="JMJC"/>
    <property type="match status" value="1"/>
</dbReference>
<gene>
    <name evidence="2" type="ORF">KFL_003940080</name>
</gene>
<dbReference type="OrthoDB" id="5876800at2759"/>
<reference evidence="2 3" key="1">
    <citation type="journal article" date="2014" name="Nat. Commun.">
        <title>Klebsormidium flaccidum genome reveals primary factors for plant terrestrial adaptation.</title>
        <authorList>
            <person name="Hori K."/>
            <person name="Maruyama F."/>
            <person name="Fujisawa T."/>
            <person name="Togashi T."/>
            <person name="Yamamoto N."/>
            <person name="Seo M."/>
            <person name="Sato S."/>
            <person name="Yamada T."/>
            <person name="Mori H."/>
            <person name="Tajima N."/>
            <person name="Moriyama T."/>
            <person name="Ikeuchi M."/>
            <person name="Watanabe M."/>
            <person name="Wada H."/>
            <person name="Kobayashi K."/>
            <person name="Saito M."/>
            <person name="Masuda T."/>
            <person name="Sasaki-Sekimoto Y."/>
            <person name="Mashiguchi K."/>
            <person name="Awai K."/>
            <person name="Shimojima M."/>
            <person name="Masuda S."/>
            <person name="Iwai M."/>
            <person name="Nobusawa T."/>
            <person name="Narise T."/>
            <person name="Kondo S."/>
            <person name="Saito H."/>
            <person name="Sato R."/>
            <person name="Murakawa M."/>
            <person name="Ihara Y."/>
            <person name="Oshima-Yamada Y."/>
            <person name="Ohtaka K."/>
            <person name="Satoh M."/>
            <person name="Sonobe K."/>
            <person name="Ishii M."/>
            <person name="Ohtani R."/>
            <person name="Kanamori-Sato M."/>
            <person name="Honoki R."/>
            <person name="Miyazaki D."/>
            <person name="Mochizuki H."/>
            <person name="Umetsu J."/>
            <person name="Higashi K."/>
            <person name="Shibata D."/>
            <person name="Kamiya Y."/>
            <person name="Sato N."/>
            <person name="Nakamura Y."/>
            <person name="Tabata S."/>
            <person name="Ida S."/>
            <person name="Kurokawa K."/>
            <person name="Ohta H."/>
        </authorList>
    </citation>
    <scope>NUCLEOTIDE SEQUENCE [LARGE SCALE GENOMIC DNA]</scope>
    <source>
        <strain evidence="2 3">NIES-2285</strain>
    </source>
</reference>
<feature type="domain" description="JmjC" evidence="1">
    <location>
        <begin position="94"/>
        <end position="230"/>
    </location>
</feature>
<accession>A0A1Y1IH25</accession>
<name>A0A1Y1IH25_KLENI</name>